<organism evidence="18 19">
    <name type="scientific">Gluconobacter japonicus</name>
    <dbReference type="NCBI Taxonomy" id="376620"/>
    <lineage>
        <taxon>Bacteria</taxon>
        <taxon>Pseudomonadati</taxon>
        <taxon>Pseudomonadota</taxon>
        <taxon>Alphaproteobacteria</taxon>
        <taxon>Acetobacterales</taxon>
        <taxon>Acetobacteraceae</taxon>
        <taxon>Gluconobacter</taxon>
    </lineage>
</organism>
<keyword evidence="4" id="KW-0410">Iron transport</keyword>
<evidence type="ECO:0000256" key="9">
    <source>
        <dbReference type="ARBA" id="ARBA00023077"/>
    </source>
</evidence>
<dbReference type="Pfam" id="PF07715">
    <property type="entry name" value="Plug"/>
    <property type="match status" value="1"/>
</dbReference>
<evidence type="ECO:0000256" key="13">
    <source>
        <dbReference type="RuleBase" id="RU003357"/>
    </source>
</evidence>
<keyword evidence="10 12" id="KW-0472">Membrane</keyword>
<feature type="chain" id="PRO_5040493052" evidence="15">
    <location>
        <begin position="28"/>
        <end position="802"/>
    </location>
</feature>
<evidence type="ECO:0000256" key="8">
    <source>
        <dbReference type="ARBA" id="ARBA00023065"/>
    </source>
</evidence>
<dbReference type="InterPro" id="IPR036942">
    <property type="entry name" value="Beta-barrel_TonB_sf"/>
</dbReference>
<dbReference type="Proteomes" id="UP000661006">
    <property type="component" value="Unassembled WGS sequence"/>
</dbReference>
<evidence type="ECO:0000256" key="11">
    <source>
        <dbReference type="ARBA" id="ARBA00023237"/>
    </source>
</evidence>
<evidence type="ECO:0000256" key="7">
    <source>
        <dbReference type="ARBA" id="ARBA00023004"/>
    </source>
</evidence>
<dbReference type="AlphaFoldDB" id="A0A9Q2FL69"/>
<evidence type="ECO:0000259" key="17">
    <source>
        <dbReference type="Pfam" id="PF07715"/>
    </source>
</evidence>
<feature type="signal peptide" evidence="15">
    <location>
        <begin position="1"/>
        <end position="27"/>
    </location>
</feature>
<evidence type="ECO:0000256" key="15">
    <source>
        <dbReference type="SAM" id="SignalP"/>
    </source>
</evidence>
<reference evidence="18" key="1">
    <citation type="submission" date="2020-04" db="EMBL/GenBank/DDBJ databases">
        <authorList>
            <person name="Sombolestani A."/>
        </authorList>
    </citation>
    <scope>NUCLEOTIDE SEQUENCE</scope>
    <source>
        <strain evidence="18">R71697</strain>
    </source>
</reference>
<protein>
    <submittedName>
        <fullName evidence="18">TonB-dependent receptor</fullName>
    </submittedName>
</protein>
<keyword evidence="6 15" id="KW-0732">Signal</keyword>
<dbReference type="InterPro" id="IPR037066">
    <property type="entry name" value="Plug_dom_sf"/>
</dbReference>
<reference evidence="18" key="2">
    <citation type="submission" date="2020-11" db="EMBL/GenBank/DDBJ databases">
        <title>Description of novel Gluconobacter species.</title>
        <authorList>
            <person name="Cleenwerck I."/>
            <person name="Cnockaert M."/>
            <person name="Borremans W."/>
            <person name="Wieme A.D."/>
            <person name="De Vuyst L."/>
            <person name="Vandamme P."/>
        </authorList>
    </citation>
    <scope>NUCLEOTIDE SEQUENCE</scope>
    <source>
        <strain evidence="18">R71697</strain>
    </source>
</reference>
<name>A0A9Q2FL69_GLUJA</name>
<dbReference type="GO" id="GO:0009279">
    <property type="term" value="C:cell outer membrane"/>
    <property type="evidence" value="ECO:0007669"/>
    <property type="project" value="UniProtKB-SubCell"/>
</dbReference>
<gene>
    <name evidence="18" type="ORF">HKD32_09175</name>
</gene>
<dbReference type="EMBL" id="JABCQN010000003">
    <property type="protein sequence ID" value="MBF0871017.1"/>
    <property type="molecule type" value="Genomic_DNA"/>
</dbReference>
<evidence type="ECO:0000256" key="14">
    <source>
        <dbReference type="SAM" id="MobiDB-lite"/>
    </source>
</evidence>
<comment type="caution">
    <text evidence="18">The sequence shown here is derived from an EMBL/GenBank/DDBJ whole genome shotgun (WGS) entry which is preliminary data.</text>
</comment>
<feature type="region of interest" description="Disordered" evidence="14">
    <location>
        <begin position="26"/>
        <end position="48"/>
    </location>
</feature>
<feature type="domain" description="TonB-dependent receptor-like beta-barrel" evidence="16">
    <location>
        <begin position="297"/>
        <end position="751"/>
    </location>
</feature>
<dbReference type="GO" id="GO:0015344">
    <property type="term" value="F:siderophore uptake transmembrane transporter activity"/>
    <property type="evidence" value="ECO:0007669"/>
    <property type="project" value="TreeGrafter"/>
</dbReference>
<keyword evidence="18" id="KW-0675">Receptor</keyword>
<dbReference type="Gene3D" id="2.170.130.10">
    <property type="entry name" value="TonB-dependent receptor, plug domain"/>
    <property type="match status" value="1"/>
</dbReference>
<accession>A0A9Q2FL69</accession>
<dbReference type="SUPFAM" id="SSF56935">
    <property type="entry name" value="Porins"/>
    <property type="match status" value="1"/>
</dbReference>
<keyword evidence="11 12" id="KW-0998">Cell outer membrane</keyword>
<feature type="compositionally biased region" description="Low complexity" evidence="14">
    <location>
        <begin position="26"/>
        <end position="38"/>
    </location>
</feature>
<keyword evidence="5 12" id="KW-0812">Transmembrane</keyword>
<evidence type="ECO:0000313" key="19">
    <source>
        <dbReference type="Proteomes" id="UP000661006"/>
    </source>
</evidence>
<comment type="subcellular location">
    <subcellularLocation>
        <location evidence="1 12">Cell outer membrane</location>
        <topology evidence="1 12">Multi-pass membrane protein</topology>
    </subcellularLocation>
</comment>
<dbReference type="PANTHER" id="PTHR32552">
    <property type="entry name" value="FERRICHROME IRON RECEPTOR-RELATED"/>
    <property type="match status" value="1"/>
</dbReference>
<evidence type="ECO:0000259" key="16">
    <source>
        <dbReference type="Pfam" id="PF00593"/>
    </source>
</evidence>
<proteinExistence type="inferred from homology"/>
<dbReference type="InterPro" id="IPR000531">
    <property type="entry name" value="Beta-barrel_TonB"/>
</dbReference>
<evidence type="ECO:0000256" key="4">
    <source>
        <dbReference type="ARBA" id="ARBA00022496"/>
    </source>
</evidence>
<comment type="similarity">
    <text evidence="12 13">Belongs to the TonB-dependent receptor family.</text>
</comment>
<keyword evidence="2 12" id="KW-0813">Transport</keyword>
<dbReference type="Gene3D" id="2.40.170.20">
    <property type="entry name" value="TonB-dependent receptor, beta-barrel domain"/>
    <property type="match status" value="1"/>
</dbReference>
<evidence type="ECO:0000256" key="12">
    <source>
        <dbReference type="PROSITE-ProRule" id="PRU01360"/>
    </source>
</evidence>
<keyword evidence="9 13" id="KW-0798">TonB box</keyword>
<dbReference type="PANTHER" id="PTHR32552:SF89">
    <property type="entry name" value="CATECHOLATE SIDEROPHORE RECEPTOR FIU"/>
    <property type="match status" value="1"/>
</dbReference>
<keyword evidence="7" id="KW-0408">Iron</keyword>
<evidence type="ECO:0000256" key="3">
    <source>
        <dbReference type="ARBA" id="ARBA00022452"/>
    </source>
</evidence>
<evidence type="ECO:0000256" key="6">
    <source>
        <dbReference type="ARBA" id="ARBA00022729"/>
    </source>
</evidence>
<evidence type="ECO:0000256" key="10">
    <source>
        <dbReference type="ARBA" id="ARBA00023136"/>
    </source>
</evidence>
<keyword evidence="8" id="KW-0406">Ion transport</keyword>
<keyword evidence="3 12" id="KW-1134">Transmembrane beta strand</keyword>
<dbReference type="InterPro" id="IPR012910">
    <property type="entry name" value="Plug_dom"/>
</dbReference>
<evidence type="ECO:0000256" key="2">
    <source>
        <dbReference type="ARBA" id="ARBA00022448"/>
    </source>
</evidence>
<feature type="domain" description="TonB-dependent receptor plug" evidence="17">
    <location>
        <begin position="90"/>
        <end position="182"/>
    </location>
</feature>
<sequence length="802" mass="87900">MKIGARRLTLLTATMLAGVFCDGSSHAAAQSHSNHPAATGGSQGKAHGRVPVKIMHPRTSVNAQDAEAISVRVSRQALNGGGGMMRREIAPHSVQTVTKQYIEMQSPASTALDMIKNLPSVTVSTVDSSGILGGKINSRSLTDSDMGILLNGVPVATAYYLNQNVDTENVNMISVTPGSSAIDLPVTSAAAGIMDSQTMTPSHKFGGLMDFSYGTNNLSREFIRVESGDIGNSGIRTFASFSHTHSRNWNGPGTNERRHLDFGAAKDFEDGSSVNLFVSWNHQFTMEPLKPTAKQFYNKKDGLGTYNYSSSYDPSNPSKYGMLNGNMWDQVFVTLPVHLHLPAKFSFDFKPYYVYNGGYTYNGSLFNGSGRNATIGQGGSGIAGSVPTASYYSVYRPHAGTVAKLNYDPVSWDHMELGYWFDYQDNQVNNMYSVLQSNGRQYFPYNSSKGVYVNGERYMPYQGDAGWKIHSLFFQNTAKLLNDRLTLNGGIKVAMINRWTVNGASSTPRTEQNQVVPLPQVGISYRIDQHNMIYVNAEGDFRMPDPGSLGQVYDAQTGGYVGNPYNPKPQYSIKEELGWRFDNDYFMTDLELFNYSITNRLLSTSVYINNQAISSTINAGNQTARGVDFMISAHPWHHFSPYVSVEYLNATMDSNILTTGMLNGQTVSDLLPTKGKKAVQSPHVHASAGLTYDDGHFFANGSVSYVSSQYATFMNDEKIPGYITDNLSLGYRFNSFGRFKAPKFQLNFSNLGGDFVRTGVYSLVSNAKAAKGIYGSTISSSGTPTYYLYPRFSVTGNISVGF</sequence>
<dbReference type="PROSITE" id="PS52016">
    <property type="entry name" value="TONB_DEPENDENT_REC_3"/>
    <property type="match status" value="1"/>
</dbReference>
<dbReference type="Pfam" id="PF00593">
    <property type="entry name" value="TonB_dep_Rec_b-barrel"/>
    <property type="match status" value="1"/>
</dbReference>
<evidence type="ECO:0000313" key="18">
    <source>
        <dbReference type="EMBL" id="MBF0871017.1"/>
    </source>
</evidence>
<evidence type="ECO:0000256" key="5">
    <source>
        <dbReference type="ARBA" id="ARBA00022692"/>
    </source>
</evidence>
<evidence type="ECO:0000256" key="1">
    <source>
        <dbReference type="ARBA" id="ARBA00004571"/>
    </source>
</evidence>
<dbReference type="InterPro" id="IPR039426">
    <property type="entry name" value="TonB-dep_rcpt-like"/>
</dbReference>